<dbReference type="EMBL" id="AGXW01000002">
    <property type="protein sequence ID" value="EKJ91817.1"/>
    <property type="molecule type" value="Genomic_DNA"/>
</dbReference>
<dbReference type="InterPro" id="IPR041247">
    <property type="entry name" value="Rad52_fam"/>
</dbReference>
<dbReference type="AlphaFoldDB" id="K5BUL0"/>
<evidence type="ECO:0008006" key="6">
    <source>
        <dbReference type="Google" id="ProtNLM"/>
    </source>
</evidence>
<keyword evidence="3" id="KW-0234">DNA repair</keyword>
<dbReference type="Proteomes" id="UP000007995">
    <property type="component" value="Unassembled WGS sequence"/>
</dbReference>
<evidence type="ECO:0000256" key="2">
    <source>
        <dbReference type="ARBA" id="ARBA00022763"/>
    </source>
</evidence>
<organism evidence="4 5">
    <name type="scientific">Bacteroides finegoldii CL09T03C10</name>
    <dbReference type="NCBI Taxonomy" id="997888"/>
    <lineage>
        <taxon>Bacteria</taxon>
        <taxon>Pseudomonadati</taxon>
        <taxon>Bacteroidota</taxon>
        <taxon>Bacteroidia</taxon>
        <taxon>Bacteroidales</taxon>
        <taxon>Bacteroidaceae</taxon>
        <taxon>Bacteroides</taxon>
    </lineage>
</organism>
<comment type="similarity">
    <text evidence="1">Belongs to the RAD52 family.</text>
</comment>
<sequence length="232" mass="26186">MNPIRLLNADEIDARVATVNLNANGCSILLYKDARCDMRLLDETFGSMNWTRSHEVIDGNLYCNVSVWDNEKKMWITKQDVGTESYTEKEKGQASDAFKRACFNFGIGRELYTAPFIWVNITKDDLNAQNKIKTSFKVKSIGYNDKREINSLVIIDNKGNIRYEMGKILKPKTEPVKSEETETLAIALQEVNAATSLDVLKGVCDNYRSILGKTKAFVDAVNNKVDKLKNVA</sequence>
<dbReference type="Pfam" id="PF04098">
    <property type="entry name" value="Rad52_Rad22"/>
    <property type="match status" value="1"/>
</dbReference>
<keyword evidence="2" id="KW-0227">DNA damage</keyword>
<name>K5BUL0_9BACE</name>
<evidence type="ECO:0000313" key="5">
    <source>
        <dbReference type="Proteomes" id="UP000007995"/>
    </source>
</evidence>
<dbReference type="RefSeq" id="WP_007759526.1">
    <property type="nucleotide sequence ID" value="NZ_AKBZ01000001.1"/>
</dbReference>
<evidence type="ECO:0000256" key="3">
    <source>
        <dbReference type="ARBA" id="ARBA00023204"/>
    </source>
</evidence>
<reference evidence="4 5" key="1">
    <citation type="submission" date="2012-02" db="EMBL/GenBank/DDBJ databases">
        <title>The Genome Sequence of Bacteroides finegoldii CL09T03C10.</title>
        <authorList>
            <consortium name="The Broad Institute Genome Sequencing Platform"/>
            <person name="Earl A."/>
            <person name="Ward D."/>
            <person name="Feldgarden M."/>
            <person name="Gevers D."/>
            <person name="Zitomersky N.L."/>
            <person name="Coyne M.J."/>
            <person name="Comstock L.E."/>
            <person name="Young S.K."/>
            <person name="Zeng Q."/>
            <person name="Gargeya S."/>
            <person name="Fitzgerald M."/>
            <person name="Haas B."/>
            <person name="Abouelleil A."/>
            <person name="Alvarado L."/>
            <person name="Arachchi H.M."/>
            <person name="Berlin A."/>
            <person name="Chapman S.B."/>
            <person name="Gearin G."/>
            <person name="Goldberg J."/>
            <person name="Griggs A."/>
            <person name="Gujja S."/>
            <person name="Hansen M."/>
            <person name="Heiman D."/>
            <person name="Howarth C."/>
            <person name="Larimer J."/>
            <person name="Lui A."/>
            <person name="MacDonald P.J.P."/>
            <person name="McCowen C."/>
            <person name="Montmayeur A."/>
            <person name="Murphy C."/>
            <person name="Neiman D."/>
            <person name="Pearson M."/>
            <person name="Priest M."/>
            <person name="Roberts A."/>
            <person name="Saif S."/>
            <person name="Shea T."/>
            <person name="Sisk P."/>
            <person name="Stolte C."/>
            <person name="Sykes S."/>
            <person name="Wortman J."/>
            <person name="Nusbaum C."/>
            <person name="Birren B."/>
        </authorList>
    </citation>
    <scope>NUCLEOTIDE SEQUENCE [LARGE SCALE GENOMIC DNA]</scope>
    <source>
        <strain evidence="4 5">CL09T03C10</strain>
    </source>
</reference>
<dbReference type="OrthoDB" id="9805874at2"/>
<dbReference type="HOGENOM" id="CLU_065782_0_0_10"/>
<gene>
    <name evidence="4" type="ORF">HMPREF1057_00652</name>
</gene>
<protein>
    <recommendedName>
        <fullName evidence="6">Rad52/22 family double-strand break repair protein</fullName>
    </recommendedName>
</protein>
<dbReference type="GO" id="GO:0006281">
    <property type="term" value="P:DNA repair"/>
    <property type="evidence" value="ECO:0007669"/>
    <property type="project" value="UniProtKB-KW"/>
</dbReference>
<comment type="caution">
    <text evidence="4">The sequence shown here is derived from an EMBL/GenBank/DDBJ whole genome shotgun (WGS) entry which is preliminary data.</text>
</comment>
<evidence type="ECO:0000256" key="1">
    <source>
        <dbReference type="ARBA" id="ARBA00006638"/>
    </source>
</evidence>
<accession>K5BUL0</accession>
<evidence type="ECO:0000313" key="4">
    <source>
        <dbReference type="EMBL" id="EKJ91817.1"/>
    </source>
</evidence>
<proteinExistence type="inferred from homology"/>